<evidence type="ECO:0000256" key="6">
    <source>
        <dbReference type="ARBA" id="ARBA00023024"/>
    </source>
</evidence>
<organism evidence="16 17">
    <name type="scientific">Scytalidium lignicola</name>
    <name type="common">Hyphomycete</name>
    <dbReference type="NCBI Taxonomy" id="5539"/>
    <lineage>
        <taxon>Eukaryota</taxon>
        <taxon>Fungi</taxon>
        <taxon>Dikarya</taxon>
        <taxon>Ascomycota</taxon>
        <taxon>Pezizomycotina</taxon>
        <taxon>Leotiomycetes</taxon>
        <taxon>Leotiomycetes incertae sedis</taxon>
        <taxon>Scytalidium</taxon>
    </lineage>
</organism>
<evidence type="ECO:0000256" key="7">
    <source>
        <dbReference type="ARBA" id="ARBA00023277"/>
    </source>
</evidence>
<dbReference type="PROSITE" id="PS01095">
    <property type="entry name" value="GH18_1"/>
    <property type="match status" value="1"/>
</dbReference>
<feature type="non-terminal residue" evidence="16">
    <location>
        <position position="1"/>
    </location>
</feature>
<evidence type="ECO:0000256" key="10">
    <source>
        <dbReference type="ARBA" id="ARBA00025727"/>
    </source>
</evidence>
<feature type="signal peptide" evidence="13">
    <location>
        <begin position="1"/>
        <end position="22"/>
    </location>
</feature>
<keyword evidence="4 13" id="KW-0732">Signal</keyword>
<feature type="region of interest" description="Disordered" evidence="12">
    <location>
        <begin position="332"/>
        <end position="359"/>
    </location>
</feature>
<dbReference type="InterPro" id="IPR000254">
    <property type="entry name" value="CBD"/>
</dbReference>
<keyword evidence="7" id="KW-0119">Carbohydrate metabolism</keyword>
<proteinExistence type="inferred from homology"/>
<dbReference type="SUPFAM" id="SSF57180">
    <property type="entry name" value="Cellulose-binding domain"/>
    <property type="match status" value="1"/>
</dbReference>
<dbReference type="EC" id="3.2.1.14" evidence="2"/>
<keyword evidence="3" id="KW-0147">Chitin-binding</keyword>
<dbReference type="GO" id="GO:0030248">
    <property type="term" value="F:cellulose binding"/>
    <property type="evidence" value="ECO:0007669"/>
    <property type="project" value="InterPro"/>
</dbReference>
<dbReference type="OMA" id="SYYCQNA"/>
<dbReference type="PROSITE" id="PS00562">
    <property type="entry name" value="CBM1_1"/>
    <property type="match status" value="1"/>
</dbReference>
<keyword evidence="8 11" id="KW-0326">Glycosidase</keyword>
<comment type="similarity">
    <text evidence="10">Belongs to the glycosyl hydrolase 18 family. Chitinase class III subfamily.</text>
</comment>
<comment type="catalytic activity">
    <reaction evidence="1">
        <text>Random endo-hydrolysis of N-acetyl-beta-D-glucosaminide (1-&gt;4)-beta-linkages in chitin and chitodextrins.</text>
        <dbReference type="EC" id="3.2.1.14"/>
    </reaction>
</comment>
<dbReference type="Pfam" id="PF00734">
    <property type="entry name" value="CBM_1"/>
    <property type="match status" value="1"/>
</dbReference>
<evidence type="ECO:0000256" key="4">
    <source>
        <dbReference type="ARBA" id="ARBA00022729"/>
    </source>
</evidence>
<dbReference type="GO" id="GO:0006032">
    <property type="term" value="P:chitin catabolic process"/>
    <property type="evidence" value="ECO:0007669"/>
    <property type="project" value="UniProtKB-KW"/>
</dbReference>
<evidence type="ECO:0000256" key="13">
    <source>
        <dbReference type="SAM" id="SignalP"/>
    </source>
</evidence>
<dbReference type="PROSITE" id="PS51910">
    <property type="entry name" value="GH18_2"/>
    <property type="match status" value="1"/>
</dbReference>
<dbReference type="InterPro" id="IPR017853">
    <property type="entry name" value="GH"/>
</dbReference>
<keyword evidence="9" id="KW-0624">Polysaccharide degradation</keyword>
<sequence length="415" mass="43300">MPSITSIISAASLLAFLPSAFAGFDQSSTSNVAIYWGQNSINEATGPFAQQRLSAYCANSEIDIIPIGFLIELNTPLLNIANAGNNCTAIAGSQLFDCPQLAEDIPACQALGKTILLSLGGSTYSEGGFTSSSTAVTAANNIWQIFGPQTAGSSVPRPFGSAVVDGFDFDLESTAQNLQPFANQLRSLMNAATSSGGKQYYLSAAPQCPYPDLADESMLNGGVFFDFIYIQFYNNYCGVNSFVAGAATQNNFNFDTWDNWAKTVSANKNVKVLLGTAGAVGGANAGSYISAAALGPVISYSQQFSSFGGVMIWDMSQVYSNSGFLSTVVSELGGSSPPPPTTSTTTRAASTTTSRPTTFSTVTTTRTTTTTTSAPPSTTGVAQWGQCGGNGYTGPTQCASPYTCVAISEWWSQCE</sequence>
<dbReference type="Proteomes" id="UP000258309">
    <property type="component" value="Unassembled WGS sequence"/>
</dbReference>
<gene>
    <name evidence="16" type="ORF">B7463_g4149</name>
</gene>
<feature type="compositionally biased region" description="Low complexity" evidence="12">
    <location>
        <begin position="342"/>
        <end position="359"/>
    </location>
</feature>
<dbReference type="InterPro" id="IPR050542">
    <property type="entry name" value="Glycosyl_Hydrlase18_Chitinase"/>
</dbReference>
<evidence type="ECO:0000256" key="2">
    <source>
        <dbReference type="ARBA" id="ARBA00012729"/>
    </source>
</evidence>
<dbReference type="SUPFAM" id="SSF51445">
    <property type="entry name" value="(Trans)glycosidases"/>
    <property type="match status" value="1"/>
</dbReference>
<dbReference type="InterPro" id="IPR001579">
    <property type="entry name" value="Glyco_hydro_18_chit_AS"/>
</dbReference>
<evidence type="ECO:0000259" key="14">
    <source>
        <dbReference type="PROSITE" id="PS51164"/>
    </source>
</evidence>
<dbReference type="GO" id="GO:0008061">
    <property type="term" value="F:chitin binding"/>
    <property type="evidence" value="ECO:0007669"/>
    <property type="project" value="UniProtKB-KW"/>
</dbReference>
<evidence type="ECO:0000313" key="16">
    <source>
        <dbReference type="EMBL" id="RFU32162.1"/>
    </source>
</evidence>
<evidence type="ECO:0000256" key="9">
    <source>
        <dbReference type="ARBA" id="ARBA00023326"/>
    </source>
</evidence>
<reference evidence="16 17" key="1">
    <citation type="submission" date="2018-05" db="EMBL/GenBank/DDBJ databases">
        <title>Draft genome sequence of Scytalidium lignicola DSM 105466, a ubiquitous saprotrophic fungus.</title>
        <authorList>
            <person name="Buettner E."/>
            <person name="Gebauer A.M."/>
            <person name="Hofrichter M."/>
            <person name="Liers C."/>
            <person name="Kellner H."/>
        </authorList>
    </citation>
    <scope>NUCLEOTIDE SEQUENCE [LARGE SCALE GENOMIC DNA]</scope>
    <source>
        <strain evidence="16 17">DSM 105466</strain>
    </source>
</reference>
<dbReference type="PROSITE" id="PS51164">
    <property type="entry name" value="CBM1_2"/>
    <property type="match status" value="1"/>
</dbReference>
<name>A0A3E2HG75_SCYLI</name>
<protein>
    <recommendedName>
        <fullName evidence="2">chitinase</fullName>
        <ecNumber evidence="2">3.2.1.14</ecNumber>
    </recommendedName>
</protein>
<evidence type="ECO:0000256" key="5">
    <source>
        <dbReference type="ARBA" id="ARBA00022801"/>
    </source>
</evidence>
<dbReference type="CDD" id="cd02877">
    <property type="entry name" value="GH18_hevamine_XipI_class_III"/>
    <property type="match status" value="1"/>
</dbReference>
<dbReference type="SMART" id="SM00236">
    <property type="entry name" value="fCBD"/>
    <property type="match status" value="1"/>
</dbReference>
<feature type="chain" id="PRO_5017646148" description="chitinase" evidence="13">
    <location>
        <begin position="23"/>
        <end position="415"/>
    </location>
</feature>
<dbReference type="AlphaFoldDB" id="A0A3E2HG75"/>
<dbReference type="EMBL" id="NCSJ02000060">
    <property type="protein sequence ID" value="RFU32162.1"/>
    <property type="molecule type" value="Genomic_DNA"/>
</dbReference>
<dbReference type="PANTHER" id="PTHR45708">
    <property type="entry name" value="ENDOCHITINASE"/>
    <property type="match status" value="1"/>
</dbReference>
<dbReference type="PANTHER" id="PTHR45708:SF49">
    <property type="entry name" value="ENDOCHITINASE"/>
    <property type="match status" value="1"/>
</dbReference>
<evidence type="ECO:0000256" key="11">
    <source>
        <dbReference type="RuleBase" id="RU000489"/>
    </source>
</evidence>
<evidence type="ECO:0000313" key="17">
    <source>
        <dbReference type="Proteomes" id="UP000258309"/>
    </source>
</evidence>
<evidence type="ECO:0000256" key="12">
    <source>
        <dbReference type="SAM" id="MobiDB-lite"/>
    </source>
</evidence>
<feature type="non-terminal residue" evidence="16">
    <location>
        <position position="415"/>
    </location>
</feature>
<evidence type="ECO:0000259" key="15">
    <source>
        <dbReference type="PROSITE" id="PS51910"/>
    </source>
</evidence>
<accession>A0A3E2HG75</accession>
<dbReference type="InterPro" id="IPR001223">
    <property type="entry name" value="Glyco_hydro18_cat"/>
</dbReference>
<evidence type="ECO:0000256" key="1">
    <source>
        <dbReference type="ARBA" id="ARBA00000822"/>
    </source>
</evidence>
<dbReference type="GO" id="GO:0005576">
    <property type="term" value="C:extracellular region"/>
    <property type="evidence" value="ECO:0007669"/>
    <property type="project" value="InterPro"/>
</dbReference>
<keyword evidence="6" id="KW-0146">Chitin degradation</keyword>
<dbReference type="GO" id="GO:0000272">
    <property type="term" value="P:polysaccharide catabolic process"/>
    <property type="evidence" value="ECO:0007669"/>
    <property type="project" value="UniProtKB-KW"/>
</dbReference>
<dbReference type="InterPro" id="IPR035971">
    <property type="entry name" value="CBD_sf"/>
</dbReference>
<evidence type="ECO:0000256" key="8">
    <source>
        <dbReference type="ARBA" id="ARBA00023295"/>
    </source>
</evidence>
<comment type="caution">
    <text evidence="16">The sequence shown here is derived from an EMBL/GenBank/DDBJ whole genome shotgun (WGS) entry which is preliminary data.</text>
</comment>
<keyword evidence="17" id="KW-1185">Reference proteome</keyword>
<dbReference type="OrthoDB" id="6020543at2759"/>
<dbReference type="Pfam" id="PF00704">
    <property type="entry name" value="Glyco_hydro_18"/>
    <property type="match status" value="1"/>
</dbReference>
<dbReference type="STRING" id="5539.A0A3E2HG75"/>
<dbReference type="Gene3D" id="3.20.20.80">
    <property type="entry name" value="Glycosidases"/>
    <property type="match status" value="1"/>
</dbReference>
<keyword evidence="5 11" id="KW-0378">Hydrolase</keyword>
<feature type="domain" description="CBM1" evidence="14">
    <location>
        <begin position="379"/>
        <end position="415"/>
    </location>
</feature>
<dbReference type="GO" id="GO:0008843">
    <property type="term" value="F:endochitinase activity"/>
    <property type="evidence" value="ECO:0007669"/>
    <property type="project" value="UniProtKB-EC"/>
</dbReference>
<dbReference type="InterPro" id="IPR045321">
    <property type="entry name" value="Cts1-like"/>
</dbReference>
<feature type="domain" description="GH18" evidence="15">
    <location>
        <begin position="30"/>
        <end position="335"/>
    </location>
</feature>
<evidence type="ECO:0000256" key="3">
    <source>
        <dbReference type="ARBA" id="ARBA00022669"/>
    </source>
</evidence>